<dbReference type="PRINTS" id="PR00131">
    <property type="entry name" value="GLHYDRLASE1"/>
</dbReference>
<evidence type="ECO:0000256" key="8">
    <source>
        <dbReference type="ARBA" id="ARBA00023295"/>
    </source>
</evidence>
<evidence type="ECO:0000256" key="2">
    <source>
        <dbReference type="ARBA" id="ARBA00010838"/>
    </source>
</evidence>
<proteinExistence type="inferred from homology"/>
<dbReference type="AlphaFoldDB" id="A0AAQ3UBW1"/>
<dbReference type="GO" id="GO:0005975">
    <property type="term" value="P:carbohydrate metabolic process"/>
    <property type="evidence" value="ECO:0007669"/>
    <property type="project" value="InterPro"/>
</dbReference>
<dbReference type="PANTHER" id="PTHR10353:SF326">
    <property type="entry name" value="4-HYDROXY-7-METHOXY-3-OXO-3,4-DIHYDRO-2H-1,4-BENZOXAZIN-2-YL GLUCOSIDE BETA-D-GLUCOSIDASE 1, CHLOROPLASTIC"/>
    <property type="match status" value="1"/>
</dbReference>
<dbReference type="InterPro" id="IPR033132">
    <property type="entry name" value="GH_1_N_CS"/>
</dbReference>
<dbReference type="Pfam" id="PF00232">
    <property type="entry name" value="Glyco_hydro_1"/>
    <property type="match status" value="1"/>
</dbReference>
<evidence type="ECO:0000256" key="1">
    <source>
        <dbReference type="ARBA" id="ARBA00004229"/>
    </source>
</evidence>
<dbReference type="GO" id="GO:0009507">
    <property type="term" value="C:chloroplast"/>
    <property type="evidence" value="ECO:0007669"/>
    <property type="project" value="UniProtKB-SubCell"/>
</dbReference>
<evidence type="ECO:0000256" key="7">
    <source>
        <dbReference type="ARBA" id="ARBA00023157"/>
    </source>
</evidence>
<keyword evidence="4" id="KW-0934">Plastid</keyword>
<evidence type="ECO:0000256" key="6">
    <source>
        <dbReference type="ARBA" id="ARBA00022946"/>
    </source>
</evidence>
<keyword evidence="12" id="KW-1185">Reference proteome</keyword>
<name>A0AAQ3UBW1_PASNO</name>
<protein>
    <recommendedName>
        <fullName evidence="13">Beta-glucosidase</fullName>
    </recommendedName>
</protein>
<evidence type="ECO:0000313" key="11">
    <source>
        <dbReference type="EMBL" id="WVZ88831.1"/>
    </source>
</evidence>
<dbReference type="GO" id="GO:0008422">
    <property type="term" value="F:beta-glucosidase activity"/>
    <property type="evidence" value="ECO:0007669"/>
    <property type="project" value="UniProtKB-ARBA"/>
</dbReference>
<dbReference type="Gene3D" id="3.20.20.80">
    <property type="entry name" value="Glycosidases"/>
    <property type="match status" value="1"/>
</dbReference>
<dbReference type="InterPro" id="IPR017853">
    <property type="entry name" value="GH"/>
</dbReference>
<dbReference type="EMBL" id="CP144752">
    <property type="protein sequence ID" value="WVZ88831.1"/>
    <property type="molecule type" value="Genomic_DNA"/>
</dbReference>
<evidence type="ECO:0000256" key="5">
    <source>
        <dbReference type="ARBA" id="ARBA00022801"/>
    </source>
</evidence>
<comment type="subcellular location">
    <subcellularLocation>
        <location evidence="1">Plastid</location>
        <location evidence="1">Chloroplast</location>
    </subcellularLocation>
</comment>
<comment type="subunit">
    <text evidence="9">Homo- and heterodimer.</text>
</comment>
<keyword evidence="5" id="KW-0378">Hydrolase</keyword>
<sequence length="566" mass="64799">MALFTCALNHTAHPALRRHIGPNSNKLSWHLSSSSHKSKRRCSLSLRAQAERIDSELGIDEMLCPWEIPRRDWFDDNFTFGASSSAYQIEGAWDEDGKGESIWDHFCHNHPDHITHGSNGDVALNSYNLYEEDVRMLKEMGMKAYRFSISWPRILPKGTLEKGGLNHKGIQYYKNLINLLIENGIEPYVTIFHWDTPQALEEEYGGFLNRRIVKDYVEFAKVCFEHFGDKVKHWFTFNEPAIFSSHGYGTGEFAPGRCSPGQEQGCAVPYGCSLTEPYIVGHHILLAHVEAVELYNKCYNKCKDGRIGIVLDVTGYKPYRTSFLDEQAKARSVDFNLGWFLEPLVHGDYPFSMRSLVRDRLPHFTQDEKKKLVSSYRDMVLGLNYYTSKFAKHIDPSQDFLPKTNVDDAHVEFSYVGPDGKTTIGPETGIGWIKLYPEGLKDLLMIIMHKYGNPPIYITENGCVDKVDGKPMEEALDDRTRLNYLQRHILAVHESIKLGANVRGHFTWSLLDSFEWSRGYTTPFGLVYVDPKDKSLTRHMKTSANWFKEFNGARQKVDDESILTPA</sequence>
<evidence type="ECO:0000256" key="10">
    <source>
        <dbReference type="RuleBase" id="RU003690"/>
    </source>
</evidence>
<dbReference type="Proteomes" id="UP001341281">
    <property type="component" value="Chromosome 08"/>
</dbReference>
<evidence type="ECO:0000313" key="12">
    <source>
        <dbReference type="Proteomes" id="UP001341281"/>
    </source>
</evidence>
<dbReference type="InterPro" id="IPR001360">
    <property type="entry name" value="Glyco_hydro_1"/>
</dbReference>
<evidence type="ECO:0000256" key="4">
    <source>
        <dbReference type="ARBA" id="ARBA00022640"/>
    </source>
</evidence>
<comment type="similarity">
    <text evidence="2 10">Belongs to the glycosyl hydrolase 1 family.</text>
</comment>
<accession>A0AAQ3UBW1</accession>
<gene>
    <name evidence="11" type="ORF">U9M48_035301</name>
</gene>
<evidence type="ECO:0000256" key="9">
    <source>
        <dbReference type="ARBA" id="ARBA00065078"/>
    </source>
</evidence>
<organism evidence="11 12">
    <name type="scientific">Paspalum notatum var. saurae</name>
    <dbReference type="NCBI Taxonomy" id="547442"/>
    <lineage>
        <taxon>Eukaryota</taxon>
        <taxon>Viridiplantae</taxon>
        <taxon>Streptophyta</taxon>
        <taxon>Embryophyta</taxon>
        <taxon>Tracheophyta</taxon>
        <taxon>Spermatophyta</taxon>
        <taxon>Magnoliopsida</taxon>
        <taxon>Liliopsida</taxon>
        <taxon>Poales</taxon>
        <taxon>Poaceae</taxon>
        <taxon>PACMAD clade</taxon>
        <taxon>Panicoideae</taxon>
        <taxon>Andropogonodae</taxon>
        <taxon>Paspaleae</taxon>
        <taxon>Paspalinae</taxon>
        <taxon>Paspalum</taxon>
    </lineage>
</organism>
<dbReference type="SUPFAM" id="SSF51445">
    <property type="entry name" value="(Trans)glycosidases"/>
    <property type="match status" value="1"/>
</dbReference>
<keyword evidence="8" id="KW-0326">Glycosidase</keyword>
<keyword evidence="7" id="KW-1015">Disulfide bond</keyword>
<dbReference type="PROSITE" id="PS00653">
    <property type="entry name" value="GLYCOSYL_HYDROL_F1_2"/>
    <property type="match status" value="1"/>
</dbReference>
<keyword evidence="6" id="KW-0809">Transit peptide</keyword>
<dbReference type="PANTHER" id="PTHR10353">
    <property type="entry name" value="GLYCOSYL HYDROLASE"/>
    <property type="match status" value="1"/>
</dbReference>
<reference evidence="11 12" key="1">
    <citation type="submission" date="2024-02" db="EMBL/GenBank/DDBJ databases">
        <title>High-quality chromosome-scale genome assembly of Pensacola bahiagrass (Paspalum notatum Flugge var. saurae).</title>
        <authorList>
            <person name="Vega J.M."/>
            <person name="Podio M."/>
            <person name="Orjuela J."/>
            <person name="Siena L.A."/>
            <person name="Pessino S.C."/>
            <person name="Combes M.C."/>
            <person name="Mariac C."/>
            <person name="Albertini E."/>
            <person name="Pupilli F."/>
            <person name="Ortiz J.P.A."/>
            <person name="Leblanc O."/>
        </authorList>
    </citation>
    <scope>NUCLEOTIDE SEQUENCE [LARGE SCALE GENOMIC DNA]</scope>
    <source>
        <strain evidence="11">R1</strain>
        <tissue evidence="11">Leaf</tissue>
    </source>
</reference>
<dbReference type="FunFam" id="3.20.20.80:FF:000041">
    <property type="entry name" value="Beta-glucosidase 7"/>
    <property type="match status" value="1"/>
</dbReference>
<evidence type="ECO:0000256" key="3">
    <source>
        <dbReference type="ARBA" id="ARBA00022528"/>
    </source>
</evidence>
<keyword evidence="3" id="KW-0150">Chloroplast</keyword>
<evidence type="ECO:0008006" key="13">
    <source>
        <dbReference type="Google" id="ProtNLM"/>
    </source>
</evidence>